<dbReference type="SUPFAM" id="SSF69593">
    <property type="entry name" value="Glycerol-3-phosphate (1)-acyltransferase"/>
    <property type="match status" value="1"/>
</dbReference>
<evidence type="ECO:0000256" key="3">
    <source>
        <dbReference type="SAM" id="MobiDB-lite"/>
    </source>
</evidence>
<accession>S9V5Y4</accession>
<dbReference type="AlphaFoldDB" id="S9V5Y4"/>
<reference evidence="7 8" key="1">
    <citation type="journal article" date="2013" name="PLoS ONE">
        <title>Predicting the Proteins of Angomonas deanei, Strigomonas culicis and Their Respective Endosymbionts Reveals New Aspects of the Trypanosomatidae Family.</title>
        <authorList>
            <person name="Motta M.C."/>
            <person name="Martins A.C."/>
            <person name="de Souza S.S."/>
            <person name="Catta-Preta C.M."/>
            <person name="Silva R."/>
            <person name="Klein C.C."/>
            <person name="de Almeida L.G."/>
            <person name="de Lima Cunha O."/>
            <person name="Ciapina L.P."/>
            <person name="Brocchi M."/>
            <person name="Colabardini A.C."/>
            <person name="de Araujo Lima B."/>
            <person name="Machado C.R."/>
            <person name="de Almeida Soares C.M."/>
            <person name="Probst C.M."/>
            <person name="de Menezes C.B."/>
            <person name="Thompson C.E."/>
            <person name="Bartholomeu D.C."/>
            <person name="Gradia D.F."/>
            <person name="Pavoni D.P."/>
            <person name="Grisard E.C."/>
            <person name="Fantinatti-Garboggini F."/>
            <person name="Marchini F.K."/>
            <person name="Rodrigues-Luiz G.F."/>
            <person name="Wagner G."/>
            <person name="Goldman G.H."/>
            <person name="Fietto J.L."/>
            <person name="Elias M.C."/>
            <person name="Goldman M.H."/>
            <person name="Sagot M.F."/>
            <person name="Pereira M."/>
            <person name="Stoco P.H."/>
            <person name="de Mendonca-Neto R.P."/>
            <person name="Teixeira S.M."/>
            <person name="Maciel T.E."/>
            <person name="de Oliveira Mendes T.A."/>
            <person name="Urmenyi T.P."/>
            <person name="de Souza W."/>
            <person name="Schenkman S."/>
            <person name="de Vasconcelos A.T."/>
        </authorList>
    </citation>
    <scope>NUCLEOTIDE SEQUENCE [LARGE SCALE GENOMIC DNA]</scope>
</reference>
<keyword evidence="1 7" id="KW-0808">Transferase</keyword>
<feature type="region of interest" description="Disordered" evidence="3">
    <location>
        <begin position="307"/>
        <end position="338"/>
    </location>
</feature>
<dbReference type="SMART" id="SM00563">
    <property type="entry name" value="PlsC"/>
    <property type="match status" value="1"/>
</dbReference>
<feature type="transmembrane region" description="Helical" evidence="4">
    <location>
        <begin position="44"/>
        <end position="64"/>
    </location>
</feature>
<dbReference type="EMBL" id="ATMH01008096">
    <property type="protein sequence ID" value="EPY22851.1"/>
    <property type="molecule type" value="Genomic_DNA"/>
</dbReference>
<dbReference type="GO" id="GO:0006654">
    <property type="term" value="P:phosphatidic acid biosynthetic process"/>
    <property type="evidence" value="ECO:0007669"/>
    <property type="project" value="TreeGrafter"/>
</dbReference>
<evidence type="ECO:0000256" key="1">
    <source>
        <dbReference type="ARBA" id="ARBA00022679"/>
    </source>
</evidence>
<evidence type="ECO:0000313" key="7">
    <source>
        <dbReference type="EMBL" id="EPY36474.1"/>
    </source>
</evidence>
<dbReference type="OrthoDB" id="431951at2759"/>
<dbReference type="PANTHER" id="PTHR10434:SF48">
    <property type="entry name" value="PUTATIVE-RELATED"/>
    <property type="match status" value="1"/>
</dbReference>
<dbReference type="CDD" id="cd07989">
    <property type="entry name" value="LPLAT_AGPAT-like"/>
    <property type="match status" value="1"/>
</dbReference>
<dbReference type="Pfam" id="PF01553">
    <property type="entry name" value="Acyltransferase"/>
    <property type="match status" value="1"/>
</dbReference>
<gene>
    <name evidence="7" type="ORF">STCU_00563</name>
    <name evidence="6" type="ORF">STCU_08096</name>
</gene>
<evidence type="ECO:0000256" key="4">
    <source>
        <dbReference type="SAM" id="Phobius"/>
    </source>
</evidence>
<keyword evidence="8" id="KW-1185">Reference proteome</keyword>
<dbReference type="InterPro" id="IPR002123">
    <property type="entry name" value="Plipid/glycerol_acylTrfase"/>
</dbReference>
<dbReference type="GO" id="GO:0003841">
    <property type="term" value="F:1-acylglycerol-3-phosphate O-acyltransferase activity"/>
    <property type="evidence" value="ECO:0007669"/>
    <property type="project" value="TreeGrafter"/>
</dbReference>
<comment type="caution">
    <text evidence="7">The sequence shown here is derived from an EMBL/GenBank/DDBJ whole genome shotgun (WGS) entry which is preliminary data.</text>
</comment>
<protein>
    <submittedName>
        <fullName evidence="7">Acyltransferase, copy 2</fullName>
    </submittedName>
</protein>
<evidence type="ECO:0000259" key="5">
    <source>
        <dbReference type="SMART" id="SM00563"/>
    </source>
</evidence>
<keyword evidence="2 7" id="KW-0012">Acyltransferase</keyword>
<dbReference type="PANTHER" id="PTHR10434">
    <property type="entry name" value="1-ACYL-SN-GLYCEROL-3-PHOSPHATE ACYLTRANSFERASE"/>
    <property type="match status" value="1"/>
</dbReference>
<sequence>MERLFTAVSDATQNHQKGAIVAAALGTGYSLLSLRLLPVCVMRAWFFTTVLSTVFPCCAFLYLTDPLRALGVPKRFVEKLCITLLAPAFKAVALLNPQIKTKVTFDKNTQGKQIKGWSDIGVHNLALACNHTSFWDVFALIEVAPMSLLYHTRTLMKDSLRKIPIFGGCFDRVGHFPVYFKSDEDGKFQVDKEKQAVVQLAVDSHVAHGGNLAIFPEGAVNRTPERLQPFRFGTFATVFQHKMELYYMVSVGNNVTWPANAPSGGFPADIRVRVGAYPVDFATQESKQVAAEMQEHMQKVYNEMVQEMEDERRAKHTKRHASKRDTVPLPSMKQPNIA</sequence>
<keyword evidence="4" id="KW-0812">Transmembrane</keyword>
<feature type="domain" description="Phospholipid/glycerol acyltransferase" evidence="5">
    <location>
        <begin position="125"/>
        <end position="253"/>
    </location>
</feature>
<keyword evidence="4" id="KW-0472">Membrane</keyword>
<evidence type="ECO:0000256" key="2">
    <source>
        <dbReference type="ARBA" id="ARBA00023315"/>
    </source>
</evidence>
<dbReference type="GO" id="GO:0005783">
    <property type="term" value="C:endoplasmic reticulum"/>
    <property type="evidence" value="ECO:0007669"/>
    <property type="project" value="TreeGrafter"/>
</dbReference>
<keyword evidence="4" id="KW-1133">Transmembrane helix</keyword>
<evidence type="ECO:0000313" key="6">
    <source>
        <dbReference type="EMBL" id="EPY22851.1"/>
    </source>
</evidence>
<evidence type="ECO:0000313" key="8">
    <source>
        <dbReference type="Proteomes" id="UP000015354"/>
    </source>
</evidence>
<organism evidence="7 8">
    <name type="scientific">Strigomonas culicis</name>
    <dbReference type="NCBI Taxonomy" id="28005"/>
    <lineage>
        <taxon>Eukaryota</taxon>
        <taxon>Discoba</taxon>
        <taxon>Euglenozoa</taxon>
        <taxon>Kinetoplastea</taxon>
        <taxon>Metakinetoplastina</taxon>
        <taxon>Trypanosomatida</taxon>
        <taxon>Trypanosomatidae</taxon>
        <taxon>Strigomonadinae</taxon>
        <taxon>Strigomonas</taxon>
    </lineage>
</organism>
<proteinExistence type="predicted"/>
<dbReference type="EMBL" id="ATMH01000563">
    <property type="protein sequence ID" value="EPY36474.1"/>
    <property type="molecule type" value="Genomic_DNA"/>
</dbReference>
<dbReference type="Proteomes" id="UP000015354">
    <property type="component" value="Unassembled WGS sequence"/>
</dbReference>
<name>S9V5Y4_9TRYP</name>
<feature type="transmembrane region" description="Helical" evidence="4">
    <location>
        <begin position="20"/>
        <end position="38"/>
    </location>
</feature>
<reference evidence="7" key="2">
    <citation type="submission" date="2013-03" db="EMBL/GenBank/DDBJ databases">
        <authorList>
            <person name="Motta M.C.M."/>
            <person name="Martins A.C.A."/>
            <person name="Preta C.M.C.C."/>
            <person name="Silva R."/>
            <person name="de Souza S.S."/>
            <person name="Klein C.C."/>
            <person name="de Almeida L.G.P."/>
            <person name="Cunha O.L."/>
            <person name="Colabardini A.C."/>
            <person name="Lima B.A."/>
            <person name="Machado C.R."/>
            <person name="Soares C.M.A."/>
            <person name="de Menezes C.B.A."/>
            <person name="Bartolomeu D.C."/>
            <person name="Grisard E.C."/>
            <person name="Fantinatti-Garboggini F."/>
            <person name="Rodrigues-Luiz G.F."/>
            <person name="Wagner G."/>
            <person name="Goldman G.H."/>
            <person name="Fietto J.L.R."/>
            <person name="Ciapina L.P."/>
            <person name="Brocchi M."/>
            <person name="Elias M.C."/>
            <person name="Goldman M.H.S."/>
            <person name="Sagot M.-F."/>
            <person name="Pereira M."/>
            <person name="Stoco P.H."/>
            <person name="Teixeira S.M.R."/>
            <person name="de Mendonca-Neto R.P."/>
            <person name="Maciel T.E.F."/>
            <person name="Mendes T.A.O."/>
            <person name="Urmenyi T.P."/>
            <person name="Teixeira M.M.G."/>
            <person name="de Camargo E.F.P."/>
            <person name="de Sousa W."/>
            <person name="Schenkman S."/>
            <person name="de Vasconcelos A.T.R."/>
        </authorList>
    </citation>
    <scope>NUCLEOTIDE SEQUENCE</scope>
</reference>